<dbReference type="AlphaFoldDB" id="A0A2H3CHD1"/>
<gene>
    <name evidence="2" type="ORF">ARMGADRAFT_734165</name>
</gene>
<dbReference type="EMBL" id="KZ293717">
    <property type="protein sequence ID" value="PBK82481.1"/>
    <property type="molecule type" value="Genomic_DNA"/>
</dbReference>
<name>A0A2H3CHD1_ARMGA</name>
<dbReference type="Proteomes" id="UP000217790">
    <property type="component" value="Unassembled WGS sequence"/>
</dbReference>
<reference evidence="3" key="1">
    <citation type="journal article" date="2017" name="Nat. Ecol. Evol.">
        <title>Genome expansion and lineage-specific genetic innovations in the forest pathogenic fungi Armillaria.</title>
        <authorList>
            <person name="Sipos G."/>
            <person name="Prasanna A.N."/>
            <person name="Walter M.C."/>
            <person name="O'Connor E."/>
            <person name="Balint B."/>
            <person name="Krizsan K."/>
            <person name="Kiss B."/>
            <person name="Hess J."/>
            <person name="Varga T."/>
            <person name="Slot J."/>
            <person name="Riley R."/>
            <person name="Boka B."/>
            <person name="Rigling D."/>
            <person name="Barry K."/>
            <person name="Lee J."/>
            <person name="Mihaltcheva S."/>
            <person name="LaButti K."/>
            <person name="Lipzen A."/>
            <person name="Waldron R."/>
            <person name="Moloney N.M."/>
            <person name="Sperisen C."/>
            <person name="Kredics L."/>
            <person name="Vagvoelgyi C."/>
            <person name="Patrignani A."/>
            <person name="Fitzpatrick D."/>
            <person name="Nagy I."/>
            <person name="Doyle S."/>
            <person name="Anderson J.B."/>
            <person name="Grigoriev I.V."/>
            <person name="Gueldener U."/>
            <person name="Muensterkoetter M."/>
            <person name="Nagy L.G."/>
        </authorList>
    </citation>
    <scope>NUCLEOTIDE SEQUENCE [LARGE SCALE GENOMIC DNA]</scope>
    <source>
        <strain evidence="3">Ar21-2</strain>
    </source>
</reference>
<keyword evidence="3" id="KW-1185">Reference proteome</keyword>
<feature type="signal peptide" evidence="1">
    <location>
        <begin position="1"/>
        <end position="28"/>
    </location>
</feature>
<evidence type="ECO:0000313" key="2">
    <source>
        <dbReference type="EMBL" id="PBK82481.1"/>
    </source>
</evidence>
<evidence type="ECO:0000256" key="1">
    <source>
        <dbReference type="SAM" id="SignalP"/>
    </source>
</evidence>
<accession>A0A2H3CHD1</accession>
<organism evidence="2 3">
    <name type="scientific">Armillaria gallica</name>
    <name type="common">Bulbous honey fungus</name>
    <name type="synonym">Armillaria bulbosa</name>
    <dbReference type="NCBI Taxonomy" id="47427"/>
    <lineage>
        <taxon>Eukaryota</taxon>
        <taxon>Fungi</taxon>
        <taxon>Dikarya</taxon>
        <taxon>Basidiomycota</taxon>
        <taxon>Agaricomycotina</taxon>
        <taxon>Agaricomycetes</taxon>
        <taxon>Agaricomycetidae</taxon>
        <taxon>Agaricales</taxon>
        <taxon>Marasmiineae</taxon>
        <taxon>Physalacriaceae</taxon>
        <taxon>Armillaria</taxon>
    </lineage>
</organism>
<evidence type="ECO:0008006" key="4">
    <source>
        <dbReference type="Google" id="ProtNLM"/>
    </source>
</evidence>
<protein>
    <recommendedName>
        <fullName evidence="4">Secreted protein</fullName>
    </recommendedName>
</protein>
<feature type="chain" id="PRO_5013957649" description="Secreted protein" evidence="1">
    <location>
        <begin position="29"/>
        <end position="66"/>
    </location>
</feature>
<dbReference type="InParanoid" id="A0A2H3CHD1"/>
<evidence type="ECO:0000313" key="3">
    <source>
        <dbReference type="Proteomes" id="UP000217790"/>
    </source>
</evidence>
<sequence>MFARISAFSLSVLALPLLITTFVATSNAVPRQARERRYQPQMQHRFRLLLLQVCSGCEPFSIFGVE</sequence>
<proteinExistence type="predicted"/>
<keyword evidence="1" id="KW-0732">Signal</keyword>